<sequence>MSSQSSDLLPVNDALTVAEAALRDHAAVVTALMPLLPTVADLAARMVETIRRDGRLLLCGNGGSAADAQHIAAELVGRFERDRRPFPALALTTDTSALTAIANDLGYTEVFARQLAALGRPGDLLLAISTSGQSPNVIRAAEVARDRQMTVLGLTGRTGGALLPLCDLCLCVPSDATPRIQEMHIFIGHVLCDVIERTLGEAGR</sequence>
<feature type="binding site" evidence="9">
    <location>
        <begin position="61"/>
        <end position="63"/>
    </location>
    <ligand>
        <name>substrate</name>
    </ligand>
</feature>
<dbReference type="InterPro" id="IPR001347">
    <property type="entry name" value="SIS_dom"/>
</dbReference>
<feature type="binding site" evidence="9">
    <location>
        <position position="181"/>
    </location>
    <ligand>
        <name>substrate</name>
    </ligand>
</feature>
<feature type="binding site" evidence="9">
    <location>
        <begin position="103"/>
        <end position="104"/>
    </location>
    <ligand>
        <name>substrate</name>
    </ligand>
</feature>
<dbReference type="CDD" id="cd05006">
    <property type="entry name" value="SIS_GmhA"/>
    <property type="match status" value="1"/>
</dbReference>
<keyword evidence="8 9" id="KW-0119">Carbohydrate metabolism</keyword>
<keyword evidence="12" id="KW-1185">Reference proteome</keyword>
<keyword evidence="4 9" id="KW-0963">Cytoplasm</keyword>
<gene>
    <name evidence="9" type="primary">gmhA</name>
    <name evidence="11" type="ORF">J8C06_04190</name>
</gene>
<keyword evidence="5 9" id="KW-0479">Metal-binding</keyword>
<dbReference type="EMBL" id="CP072648">
    <property type="protein sequence ID" value="QUW03643.1"/>
    <property type="molecule type" value="Genomic_DNA"/>
</dbReference>
<evidence type="ECO:0000256" key="3">
    <source>
        <dbReference type="ARBA" id="ARBA00009894"/>
    </source>
</evidence>
<dbReference type="PANTHER" id="PTHR30390:SF6">
    <property type="entry name" value="DNAA INITIATOR-ASSOCIATING PROTEIN DIAA"/>
    <property type="match status" value="1"/>
</dbReference>
<accession>A0ABX8BDC1</accession>
<feature type="domain" description="SIS" evidence="10">
    <location>
        <begin position="46"/>
        <end position="204"/>
    </location>
</feature>
<protein>
    <recommendedName>
        <fullName evidence="9">Phosphoheptose isomerase</fullName>
        <ecNumber evidence="9">5.3.1.28</ecNumber>
    </recommendedName>
    <alternativeName>
        <fullName evidence="9">Sedoheptulose 7-phosphate isomerase</fullName>
    </alternativeName>
</protein>
<evidence type="ECO:0000256" key="2">
    <source>
        <dbReference type="ARBA" id="ARBA00004496"/>
    </source>
</evidence>
<proteinExistence type="inferred from homology"/>
<dbReference type="Pfam" id="PF13580">
    <property type="entry name" value="SIS_2"/>
    <property type="match status" value="1"/>
</dbReference>
<feature type="binding site" evidence="9">
    <location>
        <position position="189"/>
    </location>
    <ligand>
        <name>Zn(2+)</name>
        <dbReference type="ChEBI" id="CHEBI:29105"/>
    </ligand>
</feature>
<evidence type="ECO:0000313" key="12">
    <source>
        <dbReference type="Proteomes" id="UP000676506"/>
    </source>
</evidence>
<organism evidence="11 12">
    <name type="scientific">Chloracidobacterium validum</name>
    <dbReference type="NCBI Taxonomy" id="2821543"/>
    <lineage>
        <taxon>Bacteria</taxon>
        <taxon>Pseudomonadati</taxon>
        <taxon>Acidobacteriota</taxon>
        <taxon>Terriglobia</taxon>
        <taxon>Terriglobales</taxon>
        <taxon>Acidobacteriaceae</taxon>
        <taxon>Chloracidobacterium</taxon>
    </lineage>
</organism>
<dbReference type="InterPro" id="IPR004515">
    <property type="entry name" value="Phosphoheptose_Isoase"/>
</dbReference>
<comment type="cofactor">
    <cofactor evidence="9">
        <name>Zn(2+)</name>
        <dbReference type="ChEBI" id="CHEBI:29105"/>
    </cofactor>
    <text evidence="9">Binds 1 zinc ion per subunit.</text>
</comment>
<dbReference type="EC" id="5.3.1.28" evidence="9"/>
<dbReference type="PANTHER" id="PTHR30390">
    <property type="entry name" value="SEDOHEPTULOSE 7-PHOSPHATE ISOMERASE / DNAA INITIATOR-ASSOCIATING FACTOR FOR REPLICATION INITIATION"/>
    <property type="match status" value="1"/>
</dbReference>
<comment type="similarity">
    <text evidence="3 9">Belongs to the SIS family. GmhA subfamily.</text>
</comment>
<dbReference type="GO" id="GO:0016853">
    <property type="term" value="F:isomerase activity"/>
    <property type="evidence" value="ECO:0007669"/>
    <property type="project" value="UniProtKB-KW"/>
</dbReference>
<keyword evidence="6 9" id="KW-0862">Zinc</keyword>
<evidence type="ECO:0000256" key="9">
    <source>
        <dbReference type="HAMAP-Rule" id="MF_00067"/>
    </source>
</evidence>
<feature type="binding site" evidence="9">
    <location>
        <position position="74"/>
    </location>
    <ligand>
        <name>substrate</name>
    </ligand>
</feature>
<dbReference type="PROSITE" id="PS51464">
    <property type="entry name" value="SIS"/>
    <property type="match status" value="1"/>
</dbReference>
<feature type="binding site" evidence="9">
    <location>
        <position position="134"/>
    </location>
    <ligand>
        <name>substrate</name>
    </ligand>
</feature>
<comment type="pathway">
    <text evidence="9">Carbohydrate biosynthesis; D-glycero-D-manno-heptose 7-phosphate biosynthesis; D-glycero-alpha-D-manno-heptose 7-phosphate and D-glycero-beta-D-manno-heptose 7-phosphate from sedoheptulose 7-phosphate: step 1/1.</text>
</comment>
<dbReference type="SUPFAM" id="SSF53697">
    <property type="entry name" value="SIS domain"/>
    <property type="match status" value="1"/>
</dbReference>
<comment type="catalytic activity">
    <reaction evidence="1 9">
        <text>2 D-sedoheptulose 7-phosphate = D-glycero-alpha-D-manno-heptose 7-phosphate + D-glycero-beta-D-manno-heptose 7-phosphate</text>
        <dbReference type="Rhea" id="RHEA:27489"/>
        <dbReference type="ChEBI" id="CHEBI:57483"/>
        <dbReference type="ChEBI" id="CHEBI:60203"/>
        <dbReference type="ChEBI" id="CHEBI:60204"/>
        <dbReference type="EC" id="5.3.1.28"/>
    </reaction>
</comment>
<comment type="function">
    <text evidence="9">Catalyzes the isomerization of sedoheptulose 7-phosphate in D-glycero-D-manno-heptose 7-phosphate.</text>
</comment>
<dbReference type="HAMAP" id="MF_00067">
    <property type="entry name" value="GmhA"/>
    <property type="match status" value="1"/>
</dbReference>
<feature type="binding site" evidence="9">
    <location>
        <position position="70"/>
    </location>
    <ligand>
        <name>Zn(2+)</name>
        <dbReference type="ChEBI" id="CHEBI:29105"/>
    </ligand>
</feature>
<dbReference type="InterPro" id="IPR050099">
    <property type="entry name" value="SIS_GmhA/DiaA_subfam"/>
</dbReference>
<dbReference type="Gene3D" id="3.40.50.10490">
    <property type="entry name" value="Glucose-6-phosphate isomerase like protein, domain 1"/>
    <property type="match status" value="1"/>
</dbReference>
<dbReference type="InterPro" id="IPR046348">
    <property type="entry name" value="SIS_dom_sf"/>
</dbReference>
<reference evidence="11 12" key="1">
    <citation type="submission" date="2021-03" db="EMBL/GenBank/DDBJ databases">
        <title>Genomic and phenotypic characterization of Chloracidobacterium isolates provides evidence for multiple species.</title>
        <authorList>
            <person name="Saini M.K."/>
            <person name="Costas A.M.G."/>
            <person name="Tank M."/>
            <person name="Bryant D.A."/>
        </authorList>
    </citation>
    <scope>NUCLEOTIDE SEQUENCE [LARGE SCALE GENOMIC DNA]</scope>
    <source>
        <strain evidence="11 12">BV2-C</strain>
    </source>
</reference>
<name>A0ABX8BDC1_9BACT</name>
<evidence type="ECO:0000256" key="6">
    <source>
        <dbReference type="ARBA" id="ARBA00022833"/>
    </source>
</evidence>
<evidence type="ECO:0000256" key="7">
    <source>
        <dbReference type="ARBA" id="ARBA00023235"/>
    </source>
</evidence>
<feature type="binding site" evidence="9">
    <location>
        <position position="181"/>
    </location>
    <ligand>
        <name>Zn(2+)</name>
        <dbReference type="ChEBI" id="CHEBI:29105"/>
    </ligand>
</feature>
<evidence type="ECO:0000256" key="4">
    <source>
        <dbReference type="ARBA" id="ARBA00022490"/>
    </source>
</evidence>
<evidence type="ECO:0000256" key="5">
    <source>
        <dbReference type="ARBA" id="ARBA00022723"/>
    </source>
</evidence>
<dbReference type="RefSeq" id="WP_211429533.1">
    <property type="nucleotide sequence ID" value="NZ_CP072648.1"/>
</dbReference>
<evidence type="ECO:0000259" key="10">
    <source>
        <dbReference type="PROSITE" id="PS51464"/>
    </source>
</evidence>
<evidence type="ECO:0000256" key="8">
    <source>
        <dbReference type="ARBA" id="ARBA00023277"/>
    </source>
</evidence>
<evidence type="ECO:0000313" key="11">
    <source>
        <dbReference type="EMBL" id="QUW03643.1"/>
    </source>
</evidence>
<feature type="binding site" evidence="9">
    <location>
        <position position="74"/>
    </location>
    <ligand>
        <name>Zn(2+)</name>
        <dbReference type="ChEBI" id="CHEBI:29105"/>
    </ligand>
</feature>
<evidence type="ECO:0000256" key="1">
    <source>
        <dbReference type="ARBA" id="ARBA00000348"/>
    </source>
</evidence>
<comment type="miscellaneous">
    <text evidence="9">The reaction produces a racemic mixture of D-glycero-alpha-D-manno-heptose 7-phosphate and D-glycero-beta-D-manno-heptose 7-phosphate.</text>
</comment>
<dbReference type="InterPro" id="IPR035461">
    <property type="entry name" value="GmhA/DiaA"/>
</dbReference>
<dbReference type="Proteomes" id="UP000676506">
    <property type="component" value="Chromosome 1"/>
</dbReference>
<keyword evidence="7 9" id="KW-0413">Isomerase</keyword>
<feature type="binding site" evidence="9">
    <location>
        <begin position="129"/>
        <end position="131"/>
    </location>
    <ligand>
        <name>substrate</name>
    </ligand>
</feature>
<comment type="subcellular location">
    <subcellularLocation>
        <location evidence="2 9">Cytoplasm</location>
    </subcellularLocation>
</comment>